<reference evidence="2" key="1">
    <citation type="submission" date="2017-04" db="EMBL/GenBank/DDBJ databases">
        <authorList>
            <person name="Varghese N."/>
            <person name="Submissions S."/>
        </authorList>
    </citation>
    <scope>NUCLEOTIDE SEQUENCE [LARGE SCALE GENOMIC DNA]</scope>
    <source>
        <strain evidence="2">DSM 22618</strain>
    </source>
</reference>
<sequence length="165" mass="17854">MAFDAFLKIDGIPGESTDDQHKDWIEIQSFSHLIEQPAQATASSAGGATAERVNHGVYEITHFLDKASPKIYEACCTGKHIKDVTIELCRAGGDKVKYMEIKMEQVLISKVVPNGSANDAGFPSEKVSFSYGKIKWTYTQQKRADGAGGGNVSAGWDLTANKVIA</sequence>
<proteinExistence type="predicted"/>
<protein>
    <submittedName>
        <fullName evidence="1">Type VI secretion system secreted protein Hcp</fullName>
    </submittedName>
</protein>
<dbReference type="Gene3D" id="2.30.110.20">
    <property type="entry name" value="Hcp1-like"/>
    <property type="match status" value="1"/>
</dbReference>
<dbReference type="STRING" id="1123014.SAMN02745746_01455"/>
<dbReference type="SUPFAM" id="SSF141452">
    <property type="entry name" value="Hcp1-like"/>
    <property type="match status" value="1"/>
</dbReference>
<organism evidence="1 2">
    <name type="scientific">Pseudogulbenkiania subflava DSM 22618</name>
    <dbReference type="NCBI Taxonomy" id="1123014"/>
    <lineage>
        <taxon>Bacteria</taxon>
        <taxon>Pseudomonadati</taxon>
        <taxon>Pseudomonadota</taxon>
        <taxon>Betaproteobacteria</taxon>
        <taxon>Neisseriales</taxon>
        <taxon>Chromobacteriaceae</taxon>
        <taxon>Pseudogulbenkiania</taxon>
    </lineage>
</organism>
<gene>
    <name evidence="1" type="ORF">SAMN02745746_01455</name>
</gene>
<dbReference type="PANTHER" id="PTHR36152">
    <property type="entry name" value="CYTOPLASMIC PROTEIN-RELATED"/>
    <property type="match status" value="1"/>
</dbReference>
<dbReference type="InterPro" id="IPR008514">
    <property type="entry name" value="T6SS_Hcp"/>
</dbReference>
<accession>A0A1Y6BJ50</accession>
<dbReference type="EMBL" id="FXAG01000006">
    <property type="protein sequence ID" value="SMF13045.1"/>
    <property type="molecule type" value="Genomic_DNA"/>
</dbReference>
<dbReference type="NCBIfam" id="TIGR03344">
    <property type="entry name" value="VI_effect_Hcp1"/>
    <property type="match status" value="1"/>
</dbReference>
<keyword evidence="2" id="KW-1185">Reference proteome</keyword>
<dbReference type="InterPro" id="IPR036624">
    <property type="entry name" value="Hcp1-lik_sf"/>
</dbReference>
<dbReference type="InterPro" id="IPR053165">
    <property type="entry name" value="HSI-I_assembly_Hcp1"/>
</dbReference>
<evidence type="ECO:0000313" key="1">
    <source>
        <dbReference type="EMBL" id="SMF13045.1"/>
    </source>
</evidence>
<dbReference type="AlphaFoldDB" id="A0A1Y6BJ50"/>
<evidence type="ECO:0000313" key="2">
    <source>
        <dbReference type="Proteomes" id="UP000192920"/>
    </source>
</evidence>
<dbReference type="Proteomes" id="UP000192920">
    <property type="component" value="Unassembled WGS sequence"/>
</dbReference>
<dbReference type="PANTHER" id="PTHR36152:SF5">
    <property type="entry name" value="PROTEIN HCP1"/>
    <property type="match status" value="1"/>
</dbReference>
<dbReference type="RefSeq" id="WP_085275766.1">
    <property type="nucleotide sequence ID" value="NZ_FXAG01000006.1"/>
</dbReference>
<dbReference type="Pfam" id="PF05638">
    <property type="entry name" value="T6SS_HCP"/>
    <property type="match status" value="1"/>
</dbReference>
<name>A0A1Y6BJ50_9NEIS</name>